<dbReference type="GO" id="GO:0000166">
    <property type="term" value="F:nucleotide binding"/>
    <property type="evidence" value="ECO:0007669"/>
    <property type="project" value="InterPro"/>
</dbReference>
<evidence type="ECO:0000313" key="5">
    <source>
        <dbReference type="Proteomes" id="UP000261811"/>
    </source>
</evidence>
<dbReference type="Proteomes" id="UP000261811">
    <property type="component" value="Unassembled WGS sequence"/>
</dbReference>
<comment type="caution">
    <text evidence="4">The sequence shown here is derived from an EMBL/GenBank/DDBJ whole genome shotgun (WGS) entry which is preliminary data.</text>
</comment>
<proteinExistence type="predicted"/>
<name>A0A372JNN3_9ACTN</name>
<dbReference type="InterPro" id="IPR000683">
    <property type="entry name" value="Gfo/Idh/MocA-like_OxRdtase_N"/>
</dbReference>
<accession>A0A372JNN3</accession>
<feature type="domain" description="GFO/IDH/MocA-like oxidoreductase" evidence="3">
    <location>
        <begin position="157"/>
        <end position="238"/>
    </location>
</feature>
<dbReference type="GO" id="GO:0016491">
    <property type="term" value="F:oxidoreductase activity"/>
    <property type="evidence" value="ECO:0007669"/>
    <property type="project" value="UniProtKB-KW"/>
</dbReference>
<dbReference type="SUPFAM" id="SSF51735">
    <property type="entry name" value="NAD(P)-binding Rossmann-fold domains"/>
    <property type="match status" value="1"/>
</dbReference>
<evidence type="ECO:0000259" key="3">
    <source>
        <dbReference type="Pfam" id="PF22725"/>
    </source>
</evidence>
<reference evidence="4 5" key="1">
    <citation type="submission" date="2018-08" db="EMBL/GenBank/DDBJ databases">
        <title>Actinomadura jelena sp. nov., a novel Actinomycete isolated from soil in Chad.</title>
        <authorList>
            <person name="Shi L."/>
        </authorList>
    </citation>
    <scope>NUCLEOTIDE SEQUENCE [LARGE SCALE GENOMIC DNA]</scope>
    <source>
        <strain evidence="4 5">NEAU-G17</strain>
    </source>
</reference>
<keyword evidence="1" id="KW-0560">Oxidoreductase</keyword>
<dbReference type="PANTHER" id="PTHR43818">
    <property type="entry name" value="BCDNA.GH03377"/>
    <property type="match status" value="1"/>
</dbReference>
<dbReference type="InterPro" id="IPR036291">
    <property type="entry name" value="NAD(P)-bd_dom_sf"/>
</dbReference>
<keyword evidence="5" id="KW-1185">Reference proteome</keyword>
<dbReference type="Pfam" id="PF22725">
    <property type="entry name" value="GFO_IDH_MocA_C3"/>
    <property type="match status" value="1"/>
</dbReference>
<dbReference type="PANTHER" id="PTHR43818:SF11">
    <property type="entry name" value="BCDNA.GH03377"/>
    <property type="match status" value="1"/>
</dbReference>
<dbReference type="InterPro" id="IPR050463">
    <property type="entry name" value="Gfo/Idh/MocA_oxidrdct_glycsds"/>
</dbReference>
<dbReference type="AlphaFoldDB" id="A0A372JNN3"/>
<dbReference type="EMBL" id="QURH01000199">
    <property type="protein sequence ID" value="RFU41627.1"/>
    <property type="molecule type" value="Genomic_DNA"/>
</dbReference>
<dbReference type="RefSeq" id="WP_117357306.1">
    <property type="nucleotide sequence ID" value="NZ_QURH01000199.1"/>
</dbReference>
<sequence>MALRFGLLGTGYWATETHAPALAASPDATFAGVWGRRPDRAEALAGRFGVRAYSDVDDLFADVDAVAISLPPEVQLPLALRAAAAGKHLLLEKPVGLSATGAAAVAREAASAGVASVVFFTFRFIPAVERMLQDAVAEGGWDGGRANVLASIFEPGSPYAASGWRRTRGALWDLGPHILSVFLPVLGEVTEVQAMSGPHSTSHALLRHESGAVSTMTLSLDAPPAAAGMEIGFVGGKGVVPVPVENVSAAEPLVRAIGRLARSASEGGADPCDAVFAAKVNAVLEAAQRSMEDGGTVPVS</sequence>
<dbReference type="Pfam" id="PF01408">
    <property type="entry name" value="GFO_IDH_MocA"/>
    <property type="match status" value="1"/>
</dbReference>
<evidence type="ECO:0000313" key="4">
    <source>
        <dbReference type="EMBL" id="RFU41627.1"/>
    </source>
</evidence>
<dbReference type="OrthoDB" id="3815872at2"/>
<dbReference type="Gene3D" id="3.40.50.720">
    <property type="entry name" value="NAD(P)-binding Rossmann-like Domain"/>
    <property type="match status" value="1"/>
</dbReference>
<dbReference type="Gene3D" id="3.30.360.10">
    <property type="entry name" value="Dihydrodipicolinate Reductase, domain 2"/>
    <property type="match status" value="1"/>
</dbReference>
<dbReference type="InterPro" id="IPR055170">
    <property type="entry name" value="GFO_IDH_MocA-like_dom"/>
</dbReference>
<protein>
    <submittedName>
        <fullName evidence="4">Gfo/Idh/MocA family oxidoreductase</fullName>
    </submittedName>
</protein>
<dbReference type="SUPFAM" id="SSF55347">
    <property type="entry name" value="Glyceraldehyde-3-phosphate dehydrogenase-like, C-terminal domain"/>
    <property type="match status" value="1"/>
</dbReference>
<feature type="domain" description="Gfo/Idh/MocA-like oxidoreductase N-terminal" evidence="2">
    <location>
        <begin position="3"/>
        <end position="117"/>
    </location>
</feature>
<organism evidence="4 5">
    <name type="scientific">Actinomadura logoneensis</name>
    <dbReference type="NCBI Taxonomy" id="2293572"/>
    <lineage>
        <taxon>Bacteria</taxon>
        <taxon>Bacillati</taxon>
        <taxon>Actinomycetota</taxon>
        <taxon>Actinomycetes</taxon>
        <taxon>Streptosporangiales</taxon>
        <taxon>Thermomonosporaceae</taxon>
        <taxon>Actinomadura</taxon>
    </lineage>
</organism>
<evidence type="ECO:0000259" key="2">
    <source>
        <dbReference type="Pfam" id="PF01408"/>
    </source>
</evidence>
<evidence type="ECO:0000256" key="1">
    <source>
        <dbReference type="ARBA" id="ARBA00023002"/>
    </source>
</evidence>
<gene>
    <name evidence="4" type="ORF">DZF91_10645</name>
</gene>